<evidence type="ECO:0000256" key="5">
    <source>
        <dbReference type="SAM" id="SignalP"/>
    </source>
</evidence>
<keyword evidence="1 4" id="KW-0349">Heme</keyword>
<evidence type="ECO:0000256" key="4">
    <source>
        <dbReference type="PROSITE-ProRule" id="PRU00433"/>
    </source>
</evidence>
<gene>
    <name evidence="6" type="ORF">PM02_14070</name>
</gene>
<comment type="caution">
    <text evidence="6">The sequence shown here is derived from an EMBL/GenBank/DDBJ whole genome shotgun (WGS) entry which is preliminary data.</text>
</comment>
<dbReference type="InterPro" id="IPR036909">
    <property type="entry name" value="Cyt_c-like_dom_sf"/>
</dbReference>
<dbReference type="AlphaFoldDB" id="A0A061SSF4"/>
<organism evidence="6 7">
    <name type="scientific">Sulfitobacter mediterraneus</name>
    <dbReference type="NCBI Taxonomy" id="83219"/>
    <lineage>
        <taxon>Bacteria</taxon>
        <taxon>Pseudomonadati</taxon>
        <taxon>Pseudomonadota</taxon>
        <taxon>Alphaproteobacteria</taxon>
        <taxon>Rhodobacterales</taxon>
        <taxon>Roseobacteraceae</taxon>
        <taxon>Sulfitobacter</taxon>
    </lineage>
</organism>
<dbReference type="GO" id="GO:0009055">
    <property type="term" value="F:electron transfer activity"/>
    <property type="evidence" value="ECO:0007669"/>
    <property type="project" value="InterPro"/>
</dbReference>
<keyword evidence="3 4" id="KW-0408">Iron</keyword>
<reference evidence="6 7" key="1">
    <citation type="journal article" date="2014" name="Genome Announc.">
        <title>Draft Genome Sequences of Two Isolates of the Roseobacter Group, Sulfitobacter sp. Strains 3SOLIMAR09 and 1FIGIMAR09, from Harbors of Mallorca Island (Mediterranean Sea).</title>
        <authorList>
            <person name="Mas-Llado M."/>
            <person name="Pina-Villalonga J.M."/>
            <person name="Brunet-Galmes I."/>
            <person name="Nogales B."/>
            <person name="Bosch R."/>
        </authorList>
    </citation>
    <scope>NUCLEOTIDE SEQUENCE [LARGE SCALE GENOMIC DNA]</scope>
    <source>
        <strain evidence="6 7">1FIGIMAR09</strain>
    </source>
</reference>
<dbReference type="Proteomes" id="UP000027337">
    <property type="component" value="Unassembled WGS sequence"/>
</dbReference>
<keyword evidence="2 4" id="KW-0479">Metal-binding</keyword>
<dbReference type="Gene3D" id="1.10.760.10">
    <property type="entry name" value="Cytochrome c-like domain"/>
    <property type="match status" value="1"/>
</dbReference>
<protein>
    <submittedName>
        <fullName evidence="6">Cytochrome C</fullName>
    </submittedName>
</protein>
<dbReference type="GO" id="GO:0046872">
    <property type="term" value="F:metal ion binding"/>
    <property type="evidence" value="ECO:0007669"/>
    <property type="project" value="UniProtKB-KW"/>
</dbReference>
<name>A0A061SSF4_9RHOB</name>
<keyword evidence="5" id="KW-0732">Signal</keyword>
<dbReference type="Pfam" id="PF00034">
    <property type="entry name" value="Cytochrom_C"/>
    <property type="match status" value="1"/>
</dbReference>
<proteinExistence type="predicted"/>
<dbReference type="PROSITE" id="PS51007">
    <property type="entry name" value="CYTC"/>
    <property type="match status" value="1"/>
</dbReference>
<dbReference type="EMBL" id="JEMU01000012">
    <property type="protein sequence ID" value="KAJ02329.1"/>
    <property type="molecule type" value="Genomic_DNA"/>
</dbReference>
<dbReference type="RefSeq" id="WP_037909568.1">
    <property type="nucleotide sequence ID" value="NZ_CP068998.1"/>
</dbReference>
<accession>A0A061SSF4</accession>
<dbReference type="STRING" id="83219.PM02_14070"/>
<evidence type="ECO:0000313" key="7">
    <source>
        <dbReference type="Proteomes" id="UP000027337"/>
    </source>
</evidence>
<dbReference type="GO" id="GO:0020037">
    <property type="term" value="F:heme binding"/>
    <property type="evidence" value="ECO:0007669"/>
    <property type="project" value="InterPro"/>
</dbReference>
<dbReference type="InterPro" id="IPR009056">
    <property type="entry name" value="Cyt_c-like_dom"/>
</dbReference>
<sequence length="133" mass="14064">MQRLVIAAVAFGMMQGAAQAQDVGAGAALYDAHCATCHGLEGRGNGPMAPALMLQPPPLNDLTVRHGQFPVTRVVMRIDGRDPLVSHGSPMPVYGPFFEGDDTPLKAETGQPIMTSRAIVDLVAYLGVIQEQP</sequence>
<evidence type="ECO:0000256" key="1">
    <source>
        <dbReference type="ARBA" id="ARBA00022617"/>
    </source>
</evidence>
<evidence type="ECO:0000256" key="2">
    <source>
        <dbReference type="ARBA" id="ARBA00022723"/>
    </source>
</evidence>
<feature type="chain" id="PRO_5041035553" evidence="5">
    <location>
        <begin position="21"/>
        <end position="133"/>
    </location>
</feature>
<evidence type="ECO:0000256" key="3">
    <source>
        <dbReference type="ARBA" id="ARBA00023004"/>
    </source>
</evidence>
<feature type="signal peptide" evidence="5">
    <location>
        <begin position="1"/>
        <end position="20"/>
    </location>
</feature>
<dbReference type="eggNOG" id="COG2863">
    <property type="taxonomic scope" value="Bacteria"/>
</dbReference>
<dbReference type="GeneID" id="72438347"/>
<keyword evidence="7" id="KW-1185">Reference proteome</keyword>
<evidence type="ECO:0000313" key="6">
    <source>
        <dbReference type="EMBL" id="KAJ02329.1"/>
    </source>
</evidence>
<dbReference type="SUPFAM" id="SSF46626">
    <property type="entry name" value="Cytochrome c"/>
    <property type="match status" value="1"/>
</dbReference>